<dbReference type="SMART" id="SM00562">
    <property type="entry name" value="NDK"/>
    <property type="match status" value="1"/>
</dbReference>
<dbReference type="SUPFAM" id="SSF54919">
    <property type="entry name" value="Nucleoside diphosphate kinase, NDK"/>
    <property type="match status" value="1"/>
</dbReference>
<dbReference type="Gene3D" id="3.30.70.141">
    <property type="entry name" value="Nucleoside diphosphate kinase-like domain"/>
    <property type="match status" value="1"/>
</dbReference>
<comment type="subcellular location">
    <subcellularLocation>
        <location evidence="1">Cell projection</location>
        <location evidence="1">Cilium</location>
    </subcellularLocation>
    <subcellularLocation>
        <location evidence="2">Cytoplasm</location>
        <location evidence="2">Cytoskeleton</location>
    </subcellularLocation>
</comment>
<keyword evidence="3" id="KW-0963">Cytoplasm</keyword>
<evidence type="ECO:0000256" key="6">
    <source>
        <dbReference type="PROSITE-ProRule" id="PRU00706"/>
    </source>
</evidence>
<comment type="caution">
    <text evidence="9">The sequence shown here is derived from an EMBL/GenBank/DDBJ whole genome shotgun (WGS) entry which is preliminary data.</text>
</comment>
<dbReference type="GO" id="GO:0006228">
    <property type="term" value="P:UTP biosynthetic process"/>
    <property type="evidence" value="ECO:0007669"/>
    <property type="project" value="InterPro"/>
</dbReference>
<organism evidence="9 10">
    <name type="scientific">Achlya hypogyna</name>
    <name type="common">Oomycete</name>
    <name type="synonym">Protoachlya hypogyna</name>
    <dbReference type="NCBI Taxonomy" id="1202772"/>
    <lineage>
        <taxon>Eukaryota</taxon>
        <taxon>Sar</taxon>
        <taxon>Stramenopiles</taxon>
        <taxon>Oomycota</taxon>
        <taxon>Saprolegniomycetes</taxon>
        <taxon>Saprolegniales</taxon>
        <taxon>Achlyaceae</taxon>
        <taxon>Achlya</taxon>
    </lineage>
</organism>
<dbReference type="InterPro" id="IPR037993">
    <property type="entry name" value="NDPk7B"/>
</dbReference>
<dbReference type="InterPro" id="IPR001564">
    <property type="entry name" value="Nucleoside_diP_kinase"/>
</dbReference>
<protein>
    <submittedName>
        <fullName evidence="9">Nucleoside diphosphate kinase</fullName>
    </submittedName>
</protein>
<dbReference type="InterPro" id="IPR006602">
    <property type="entry name" value="DM10_dom"/>
</dbReference>
<evidence type="ECO:0000259" key="8">
    <source>
        <dbReference type="PROSITE" id="PS51336"/>
    </source>
</evidence>
<keyword evidence="9" id="KW-0418">Kinase</keyword>
<dbReference type="PANTHER" id="PTHR43109">
    <property type="entry name" value="NUCLEOSIDE DIPHOSPHATE KINASE 7"/>
    <property type="match status" value="1"/>
</dbReference>
<dbReference type="SMART" id="SM00676">
    <property type="entry name" value="DM10"/>
    <property type="match status" value="1"/>
</dbReference>
<dbReference type="GO" id="GO:0006241">
    <property type="term" value="P:CTP biosynthetic process"/>
    <property type="evidence" value="ECO:0007669"/>
    <property type="project" value="InterPro"/>
</dbReference>
<sequence length="353" mass="39148">MSDETYAFVAEWFDPQAEIARQYLLQYFADGSLEMIDKKSLRPFLKRIKFPSINKVDLFVGACVTVYSRQIHLIDAANEYTRSLLKSRGGNRVVLVKPSGYRVLGQIISAIEMCNVAIVNVRMIHLQSVDMPQVLQLLEPDSNNNSSLHSKATVDEYTQDFSVPIEFSLGTPAAFDDVLSRLVAARLRAHVSVVSGTAAWLFDGERFGTTAAFTCCTLGLVRPRVVKEGKLGEVVGAILREGFEISALKLVHVQANAMNEFLAVYKDVTRQYHELVKYMSSGPIVALELRGDGDVVGRFQALCGPFDVQIARELAPASLRARFGKTNLHNGVHCTDCPEDGALEVAYFFRHLP</sequence>
<comment type="caution">
    <text evidence="6">Lacks conserved residue(s) required for the propagation of feature annotation.</text>
</comment>
<reference evidence="9 10" key="1">
    <citation type="journal article" date="2014" name="Genome Biol. Evol.">
        <title>The secreted proteins of Achlya hypogyna and Thraustotheca clavata identify the ancestral oomycete secretome and reveal gene acquisitions by horizontal gene transfer.</title>
        <authorList>
            <person name="Misner I."/>
            <person name="Blouin N."/>
            <person name="Leonard G."/>
            <person name="Richards T.A."/>
            <person name="Lane C.E."/>
        </authorList>
    </citation>
    <scope>NUCLEOTIDE SEQUENCE [LARGE SCALE GENOMIC DNA]</scope>
    <source>
        <strain evidence="9 10">ATCC 48635</strain>
    </source>
</reference>
<evidence type="ECO:0000256" key="1">
    <source>
        <dbReference type="ARBA" id="ARBA00004138"/>
    </source>
</evidence>
<accession>A0A1V9YL71</accession>
<dbReference type="Pfam" id="PF00334">
    <property type="entry name" value="NDK"/>
    <property type="match status" value="1"/>
</dbReference>
<dbReference type="STRING" id="1202772.A0A1V9YL71"/>
<dbReference type="PROSITE" id="PS51336">
    <property type="entry name" value="DM10"/>
    <property type="match status" value="1"/>
</dbReference>
<dbReference type="PROSITE" id="PS51374">
    <property type="entry name" value="NDPK_LIKE"/>
    <property type="match status" value="1"/>
</dbReference>
<dbReference type="CDD" id="cd04412">
    <property type="entry name" value="NDPk7B"/>
    <property type="match status" value="1"/>
</dbReference>
<feature type="domain" description="DM10" evidence="8">
    <location>
        <begin position="2"/>
        <end position="89"/>
    </location>
</feature>
<evidence type="ECO:0000256" key="2">
    <source>
        <dbReference type="ARBA" id="ARBA00004245"/>
    </source>
</evidence>
<dbReference type="GO" id="GO:0005879">
    <property type="term" value="C:axonemal microtubule"/>
    <property type="evidence" value="ECO:0007669"/>
    <property type="project" value="TreeGrafter"/>
</dbReference>
<evidence type="ECO:0000313" key="9">
    <source>
        <dbReference type="EMBL" id="OQR86483.1"/>
    </source>
</evidence>
<comment type="similarity">
    <text evidence="6 7">Belongs to the NDK family.</text>
</comment>
<keyword evidence="4" id="KW-0206">Cytoskeleton</keyword>
<keyword evidence="10" id="KW-1185">Reference proteome</keyword>
<evidence type="ECO:0000256" key="4">
    <source>
        <dbReference type="ARBA" id="ARBA00023212"/>
    </source>
</evidence>
<dbReference type="InterPro" id="IPR034907">
    <property type="entry name" value="NDK-like_dom"/>
</dbReference>
<proteinExistence type="inferred from homology"/>
<evidence type="ECO:0000313" key="10">
    <source>
        <dbReference type="Proteomes" id="UP000243579"/>
    </source>
</evidence>
<dbReference type="OrthoDB" id="270127at2759"/>
<dbReference type="GO" id="GO:0006183">
    <property type="term" value="P:GTP biosynthetic process"/>
    <property type="evidence" value="ECO:0007669"/>
    <property type="project" value="InterPro"/>
</dbReference>
<keyword evidence="9" id="KW-0808">Transferase</keyword>
<dbReference type="AlphaFoldDB" id="A0A1V9YL71"/>
<evidence type="ECO:0000256" key="5">
    <source>
        <dbReference type="ARBA" id="ARBA00023273"/>
    </source>
</evidence>
<evidence type="ECO:0000256" key="7">
    <source>
        <dbReference type="RuleBase" id="RU004011"/>
    </source>
</evidence>
<dbReference type="Proteomes" id="UP000243579">
    <property type="component" value="Unassembled WGS sequence"/>
</dbReference>
<keyword evidence="5" id="KW-0966">Cell projection</keyword>
<dbReference type="InterPro" id="IPR036850">
    <property type="entry name" value="NDK-like_dom_sf"/>
</dbReference>
<dbReference type="EMBL" id="JNBR01001503">
    <property type="protein sequence ID" value="OQR86483.1"/>
    <property type="molecule type" value="Genomic_DNA"/>
</dbReference>
<name>A0A1V9YL71_ACHHY</name>
<gene>
    <name evidence="9" type="ORF">ACHHYP_10497</name>
</gene>
<dbReference type="GO" id="GO:0004550">
    <property type="term" value="F:nucleoside diphosphate kinase activity"/>
    <property type="evidence" value="ECO:0007669"/>
    <property type="project" value="InterPro"/>
</dbReference>
<dbReference type="PRINTS" id="PR01243">
    <property type="entry name" value="NUCDPKINASE"/>
</dbReference>
<dbReference type="PANTHER" id="PTHR43109:SF2">
    <property type="entry name" value="NUCLEOSIDE DIPHOSPHATE KINASE 7"/>
    <property type="match status" value="1"/>
</dbReference>
<evidence type="ECO:0000256" key="3">
    <source>
        <dbReference type="ARBA" id="ARBA00022490"/>
    </source>
</evidence>